<dbReference type="PANTHER" id="PTHR43179:SF12">
    <property type="entry name" value="GALACTOFURANOSYLTRANSFERASE GLFT2"/>
    <property type="match status" value="1"/>
</dbReference>
<evidence type="ECO:0000256" key="3">
    <source>
        <dbReference type="ARBA" id="ARBA00022676"/>
    </source>
</evidence>
<dbReference type="Proteomes" id="UP000220922">
    <property type="component" value="Unassembled WGS sequence"/>
</dbReference>
<dbReference type="OrthoDB" id="140893at2"/>
<organism evidence="6 7">
    <name type="scientific">Candidatus Chloroploca asiatica</name>
    <dbReference type="NCBI Taxonomy" id="1506545"/>
    <lineage>
        <taxon>Bacteria</taxon>
        <taxon>Bacillati</taxon>
        <taxon>Chloroflexota</taxon>
        <taxon>Chloroflexia</taxon>
        <taxon>Chloroflexales</taxon>
        <taxon>Chloroflexineae</taxon>
        <taxon>Oscillochloridaceae</taxon>
        <taxon>Candidatus Chloroploca</taxon>
    </lineage>
</organism>
<dbReference type="PANTHER" id="PTHR43179">
    <property type="entry name" value="RHAMNOSYLTRANSFERASE WBBL"/>
    <property type="match status" value="1"/>
</dbReference>
<dbReference type="InterPro" id="IPR029044">
    <property type="entry name" value="Nucleotide-diphossugar_trans"/>
</dbReference>
<evidence type="ECO:0000256" key="4">
    <source>
        <dbReference type="ARBA" id="ARBA00022679"/>
    </source>
</evidence>
<dbReference type="EMBL" id="LYXE01000127">
    <property type="protein sequence ID" value="PDV97629.1"/>
    <property type="molecule type" value="Genomic_DNA"/>
</dbReference>
<evidence type="ECO:0000256" key="1">
    <source>
        <dbReference type="ARBA" id="ARBA00004776"/>
    </source>
</evidence>
<accession>A0A2H3KIF4</accession>
<comment type="caution">
    <text evidence="6">The sequence shown here is derived from an EMBL/GenBank/DDBJ whole genome shotgun (WGS) entry which is preliminary data.</text>
</comment>
<comment type="similarity">
    <text evidence="2">Belongs to the glycosyltransferase 2 family.</text>
</comment>
<keyword evidence="7" id="KW-1185">Reference proteome</keyword>
<evidence type="ECO:0000313" key="7">
    <source>
        <dbReference type="Proteomes" id="UP000220922"/>
    </source>
</evidence>
<gene>
    <name evidence="6" type="ORF">A9Q02_04020</name>
</gene>
<feature type="domain" description="Glycosyltransferase 2-like" evidence="5">
    <location>
        <begin position="90"/>
        <end position="257"/>
    </location>
</feature>
<keyword evidence="3" id="KW-0328">Glycosyltransferase</keyword>
<protein>
    <recommendedName>
        <fullName evidence="5">Glycosyltransferase 2-like domain-containing protein</fullName>
    </recommendedName>
</protein>
<dbReference type="GO" id="GO:0016757">
    <property type="term" value="F:glycosyltransferase activity"/>
    <property type="evidence" value="ECO:0007669"/>
    <property type="project" value="UniProtKB-KW"/>
</dbReference>
<evidence type="ECO:0000313" key="6">
    <source>
        <dbReference type="EMBL" id="PDV97629.1"/>
    </source>
</evidence>
<evidence type="ECO:0000259" key="5">
    <source>
        <dbReference type="Pfam" id="PF00535"/>
    </source>
</evidence>
<dbReference type="SUPFAM" id="SSF53448">
    <property type="entry name" value="Nucleotide-diphospho-sugar transferases"/>
    <property type="match status" value="1"/>
</dbReference>
<dbReference type="Pfam" id="PF00535">
    <property type="entry name" value="Glycos_transf_2"/>
    <property type="match status" value="1"/>
</dbReference>
<dbReference type="AlphaFoldDB" id="A0A2H3KIF4"/>
<dbReference type="Gene3D" id="3.90.550.10">
    <property type="entry name" value="Spore Coat Polysaccharide Biosynthesis Protein SpsA, Chain A"/>
    <property type="match status" value="1"/>
</dbReference>
<proteinExistence type="inferred from homology"/>
<dbReference type="InterPro" id="IPR001173">
    <property type="entry name" value="Glyco_trans_2-like"/>
</dbReference>
<dbReference type="RefSeq" id="WP_097654257.1">
    <property type="nucleotide sequence ID" value="NZ_LYXE01000127.1"/>
</dbReference>
<evidence type="ECO:0000256" key="2">
    <source>
        <dbReference type="ARBA" id="ARBA00006739"/>
    </source>
</evidence>
<keyword evidence="4" id="KW-0808">Transferase</keyword>
<reference evidence="6 7" key="1">
    <citation type="submission" date="2016-05" db="EMBL/GenBank/DDBJ databases">
        <authorList>
            <person name="Lavstsen T."/>
            <person name="Jespersen J.S."/>
        </authorList>
    </citation>
    <scope>NUCLEOTIDE SEQUENCE [LARGE SCALE GENOMIC DNA]</scope>
    <source>
        <strain evidence="6 7">B7-9</strain>
    </source>
</reference>
<sequence>MSSQHQGGPVAVCDVRLEHLTTDLVGLEAYARALLVLRMGSTVVGQAWVEVNQGRVPVARIRELVQRSGWSIWQHMLDEALPPTVLPSATVVVCTRDRPDDMRRCLPGLARLAEAGYEVLVVDNNPSSEATAQLVAQYPLIRYLCEPLPGLDRARNRGLLSARGEIVAFTDDDAVVDDGWLEALLRNFADPMVALVTGITMPLELETPAQIWFEQAHGFQRGFERRTFELATINPLSSGQMGAGVNMAIRRQALRTIGLFDEALDGGSASLSGGDQEFFFRVLRRGYRVVYEPGALVWHRHRRDWPSLRRTLYGYGVGLYAWWTRALLVEREWQTLIVGVRWFRQWHLRNLVRALLRRPGVMPLDLAWAEFQGVFHGPGAYLRARQLDQRTAQILQGSGSNECLDTLV</sequence>
<name>A0A2H3KIF4_9CHLR</name>
<comment type="pathway">
    <text evidence="1">Cell wall biogenesis; cell wall polysaccharide biosynthesis.</text>
</comment>